<dbReference type="Pfam" id="PF23622">
    <property type="entry name" value="LRR_At1g61320_AtMIF1"/>
    <property type="match status" value="1"/>
</dbReference>
<evidence type="ECO:0000313" key="3">
    <source>
        <dbReference type="Proteomes" id="UP001632038"/>
    </source>
</evidence>
<accession>A0ABD3BC57</accession>
<dbReference type="Proteomes" id="UP001632038">
    <property type="component" value="Unassembled WGS sequence"/>
</dbReference>
<dbReference type="PANTHER" id="PTHR34145:SF79">
    <property type="entry name" value="F-BOX DOMAIN, FBD DOMAIN, LEUCINE-RICH REPEAT DOMAIN SUPERFAMILY"/>
    <property type="match status" value="1"/>
</dbReference>
<dbReference type="EMBL" id="JAVIJP010000107">
    <property type="protein sequence ID" value="KAL3614425.1"/>
    <property type="molecule type" value="Genomic_DNA"/>
</dbReference>
<dbReference type="InterPro" id="IPR055357">
    <property type="entry name" value="LRR_At1g61320_AtMIF1"/>
</dbReference>
<dbReference type="Gene3D" id="3.80.10.10">
    <property type="entry name" value="Ribonuclease Inhibitor"/>
    <property type="match status" value="1"/>
</dbReference>
<dbReference type="AlphaFoldDB" id="A0ABD3BC57"/>
<evidence type="ECO:0000313" key="2">
    <source>
        <dbReference type="EMBL" id="KAL3614425.1"/>
    </source>
</evidence>
<reference evidence="3" key="1">
    <citation type="journal article" date="2024" name="IScience">
        <title>Strigolactones Initiate the Formation of Haustorium-like Structures in Castilleja.</title>
        <authorList>
            <person name="Buerger M."/>
            <person name="Peterson D."/>
            <person name="Chory J."/>
        </authorList>
    </citation>
    <scope>NUCLEOTIDE SEQUENCE [LARGE SCALE GENOMIC DNA]</scope>
</reference>
<proteinExistence type="predicted"/>
<protein>
    <recommendedName>
        <fullName evidence="1">At1g61320/AtMIF1 LRR domain-containing protein</fullName>
    </recommendedName>
</protein>
<name>A0ABD3BC57_9LAMI</name>
<comment type="caution">
    <text evidence="2">The sequence shown here is derived from an EMBL/GenBank/DDBJ whole genome shotgun (WGS) entry which is preliminary data.</text>
</comment>
<gene>
    <name evidence="2" type="ORF">CASFOL_042499</name>
</gene>
<organism evidence="2 3">
    <name type="scientific">Castilleja foliolosa</name>
    <dbReference type="NCBI Taxonomy" id="1961234"/>
    <lineage>
        <taxon>Eukaryota</taxon>
        <taxon>Viridiplantae</taxon>
        <taxon>Streptophyta</taxon>
        <taxon>Embryophyta</taxon>
        <taxon>Tracheophyta</taxon>
        <taxon>Spermatophyta</taxon>
        <taxon>Magnoliopsida</taxon>
        <taxon>eudicotyledons</taxon>
        <taxon>Gunneridae</taxon>
        <taxon>Pentapetalae</taxon>
        <taxon>asterids</taxon>
        <taxon>lamiids</taxon>
        <taxon>Lamiales</taxon>
        <taxon>Orobanchaceae</taxon>
        <taxon>Pedicularideae</taxon>
        <taxon>Castillejinae</taxon>
        <taxon>Castilleja</taxon>
    </lineage>
</organism>
<dbReference type="InterPro" id="IPR032675">
    <property type="entry name" value="LRR_dom_sf"/>
</dbReference>
<feature type="domain" description="At1g61320/AtMIF1 LRR" evidence="1">
    <location>
        <begin position="2"/>
        <end position="199"/>
    </location>
</feature>
<dbReference type="PANTHER" id="PTHR34145">
    <property type="entry name" value="OS02G0105600 PROTEIN"/>
    <property type="match status" value="1"/>
</dbReference>
<evidence type="ECO:0000259" key="1">
    <source>
        <dbReference type="Pfam" id="PF23622"/>
    </source>
</evidence>
<dbReference type="SUPFAM" id="SSF52047">
    <property type="entry name" value="RNI-like"/>
    <property type="match status" value="1"/>
</dbReference>
<sequence>MKCLKALSLKCVNVGEQALDFILMSCPVLRFLSIHGSGELVSVKISGPSLMLKYLEIVFCLGIEKIEISNVNLVSFSYLGHRINLIINNVPMLDEISIGEGYSGLENNVFGQLSCCIYQLEFLNLDIYQPEDNIRIFAFPELPNLKQLILKVGAWSGESLLEFTSLIKACPNLNRFVLQSKREYERQIADEEEQQLRSFQVCPL</sequence>
<keyword evidence="3" id="KW-1185">Reference proteome</keyword>
<dbReference type="InterPro" id="IPR053772">
    <property type="entry name" value="At1g61320/At1g61330-like"/>
</dbReference>